<dbReference type="EMBL" id="JBHSAJ010000183">
    <property type="protein sequence ID" value="MFC3938577.1"/>
    <property type="molecule type" value="Genomic_DNA"/>
</dbReference>
<keyword evidence="7" id="KW-1185">Reference proteome</keyword>
<organism evidence="6 7">
    <name type="scientific">Acidovorax facilis</name>
    <dbReference type="NCBI Taxonomy" id="12917"/>
    <lineage>
        <taxon>Bacteria</taxon>
        <taxon>Pseudomonadati</taxon>
        <taxon>Pseudomonadota</taxon>
        <taxon>Betaproteobacteria</taxon>
        <taxon>Burkholderiales</taxon>
        <taxon>Comamonadaceae</taxon>
        <taxon>Acidovorax</taxon>
    </lineage>
</organism>
<dbReference type="Gene3D" id="3.40.190.10">
    <property type="entry name" value="Periplasmic binding protein-like II"/>
    <property type="match status" value="2"/>
</dbReference>
<comment type="caution">
    <text evidence="6">The sequence shown here is derived from an EMBL/GenBank/DDBJ whole genome shotgun (WGS) entry which is preliminary data.</text>
</comment>
<feature type="domain" description="HTH lysR-type" evidence="5">
    <location>
        <begin position="9"/>
        <end position="66"/>
    </location>
</feature>
<name>A0ABV8DJV6_9BURK</name>
<accession>A0ABV8DJV6</accession>
<keyword evidence="4" id="KW-0804">Transcription</keyword>
<dbReference type="Pfam" id="PF00126">
    <property type="entry name" value="HTH_1"/>
    <property type="match status" value="1"/>
</dbReference>
<protein>
    <submittedName>
        <fullName evidence="6">LysR substrate-binding domain-containing protein</fullName>
    </submittedName>
</protein>
<dbReference type="Gene3D" id="1.10.10.10">
    <property type="entry name" value="Winged helix-like DNA-binding domain superfamily/Winged helix DNA-binding domain"/>
    <property type="match status" value="1"/>
</dbReference>
<dbReference type="InterPro" id="IPR005119">
    <property type="entry name" value="LysR_subst-bd"/>
</dbReference>
<dbReference type="Proteomes" id="UP001595693">
    <property type="component" value="Unassembled WGS sequence"/>
</dbReference>
<evidence type="ECO:0000256" key="1">
    <source>
        <dbReference type="ARBA" id="ARBA00009437"/>
    </source>
</evidence>
<evidence type="ECO:0000256" key="2">
    <source>
        <dbReference type="ARBA" id="ARBA00023015"/>
    </source>
</evidence>
<sequence>MTSPLGPMPSLNALRAFEAASRHLNFRLAGLELGVTQGAVAQQIRALEAALGLKLFERHPRTLVLTHNGQRYATGVRRAFEMLADATQGLRPEPLHVTVSVTPTFATKWLIPRLADYTRLHPGVDLRILATEHLSHFQTEAVDLAVRYGRPPFGPGLTADLLFEECLVAVGSPLLLRRSGPPGTAGDIGRYVLLHDSQSPWADYLAQHTPPAPGASDPTPQAIWFNQTTLAIDAALTGQGLALVQKDFVAQDLSTGRLAKVFEEEAHTGAGYYLVAPRKQRAPEVVAGVRAWLRSQAGA</sequence>
<dbReference type="CDD" id="cd08432">
    <property type="entry name" value="PBP2_GcdR_TrpI_HvrB_AmpR_like"/>
    <property type="match status" value="1"/>
</dbReference>
<reference evidence="7" key="1">
    <citation type="journal article" date="2019" name="Int. J. Syst. Evol. Microbiol.">
        <title>The Global Catalogue of Microorganisms (GCM) 10K type strain sequencing project: providing services to taxonomists for standard genome sequencing and annotation.</title>
        <authorList>
            <consortium name="The Broad Institute Genomics Platform"/>
            <consortium name="The Broad Institute Genome Sequencing Center for Infectious Disease"/>
            <person name="Wu L."/>
            <person name="Ma J."/>
        </authorList>
    </citation>
    <scope>NUCLEOTIDE SEQUENCE [LARGE SCALE GENOMIC DNA]</scope>
    <source>
        <strain evidence="7">CCUG 2113</strain>
    </source>
</reference>
<dbReference type="PANTHER" id="PTHR30537:SF74">
    <property type="entry name" value="HTH-TYPE TRANSCRIPTIONAL REGULATOR TRPI"/>
    <property type="match status" value="1"/>
</dbReference>
<dbReference type="InterPro" id="IPR058163">
    <property type="entry name" value="LysR-type_TF_proteobact-type"/>
</dbReference>
<dbReference type="InterPro" id="IPR036388">
    <property type="entry name" value="WH-like_DNA-bd_sf"/>
</dbReference>
<dbReference type="InterPro" id="IPR000847">
    <property type="entry name" value="LysR_HTH_N"/>
</dbReference>
<dbReference type="PRINTS" id="PR00039">
    <property type="entry name" value="HTHLYSR"/>
</dbReference>
<gene>
    <name evidence="6" type="ORF">ACFOW3_28550</name>
</gene>
<keyword evidence="2" id="KW-0805">Transcription regulation</keyword>
<evidence type="ECO:0000313" key="7">
    <source>
        <dbReference type="Proteomes" id="UP001595693"/>
    </source>
</evidence>
<evidence type="ECO:0000256" key="4">
    <source>
        <dbReference type="ARBA" id="ARBA00023163"/>
    </source>
</evidence>
<evidence type="ECO:0000259" key="5">
    <source>
        <dbReference type="PROSITE" id="PS50931"/>
    </source>
</evidence>
<dbReference type="PROSITE" id="PS50931">
    <property type="entry name" value="HTH_LYSR"/>
    <property type="match status" value="1"/>
</dbReference>
<dbReference type="PANTHER" id="PTHR30537">
    <property type="entry name" value="HTH-TYPE TRANSCRIPTIONAL REGULATOR"/>
    <property type="match status" value="1"/>
</dbReference>
<evidence type="ECO:0000256" key="3">
    <source>
        <dbReference type="ARBA" id="ARBA00023125"/>
    </source>
</evidence>
<proteinExistence type="inferred from homology"/>
<keyword evidence="3" id="KW-0238">DNA-binding</keyword>
<dbReference type="Pfam" id="PF03466">
    <property type="entry name" value="LysR_substrate"/>
    <property type="match status" value="1"/>
</dbReference>
<dbReference type="RefSeq" id="WP_055397251.1">
    <property type="nucleotide sequence ID" value="NZ_JAMXAX010000048.1"/>
</dbReference>
<evidence type="ECO:0000313" key="6">
    <source>
        <dbReference type="EMBL" id="MFC3938577.1"/>
    </source>
</evidence>
<dbReference type="InterPro" id="IPR036390">
    <property type="entry name" value="WH_DNA-bd_sf"/>
</dbReference>
<dbReference type="SUPFAM" id="SSF53850">
    <property type="entry name" value="Periplasmic binding protein-like II"/>
    <property type="match status" value="1"/>
</dbReference>
<dbReference type="SUPFAM" id="SSF46785">
    <property type="entry name" value="Winged helix' DNA-binding domain"/>
    <property type="match status" value="1"/>
</dbReference>
<comment type="similarity">
    <text evidence="1">Belongs to the LysR transcriptional regulatory family.</text>
</comment>